<proteinExistence type="predicted"/>
<keyword evidence="3" id="KW-1185">Reference proteome</keyword>
<comment type="caution">
    <text evidence="2">The sequence shown here is derived from an EMBL/GenBank/DDBJ whole genome shotgun (WGS) entry which is preliminary data.</text>
</comment>
<name>A0A015K7A8_RHIIW</name>
<dbReference type="AlphaFoldDB" id="A0A015K7A8"/>
<organism evidence="2 3">
    <name type="scientific">Rhizophagus irregularis (strain DAOM 197198w)</name>
    <name type="common">Glomus intraradices</name>
    <dbReference type="NCBI Taxonomy" id="1432141"/>
    <lineage>
        <taxon>Eukaryota</taxon>
        <taxon>Fungi</taxon>
        <taxon>Fungi incertae sedis</taxon>
        <taxon>Mucoromycota</taxon>
        <taxon>Glomeromycotina</taxon>
        <taxon>Glomeromycetes</taxon>
        <taxon>Glomerales</taxon>
        <taxon>Glomeraceae</taxon>
        <taxon>Rhizophagus</taxon>
    </lineage>
</organism>
<evidence type="ECO:0000313" key="3">
    <source>
        <dbReference type="Proteomes" id="UP000022910"/>
    </source>
</evidence>
<sequence>MICEKVNEQYATNFTLNQVRQHLKDELQVKIPQNRGEPFTKEIDNSIKESMEKFAQSSNPYVKVSDNINKLYDTNYTSKQIRQR</sequence>
<protein>
    <submittedName>
        <fullName evidence="2">Uncharacterized protein</fullName>
    </submittedName>
</protein>
<dbReference type="HOGENOM" id="CLU_2528671_0_0_1"/>
<evidence type="ECO:0000313" key="1">
    <source>
        <dbReference type="EMBL" id="EXX54967.1"/>
    </source>
</evidence>
<accession>A0A015K7A8</accession>
<gene>
    <name evidence="2" type="ORF">RirG_226310</name>
    <name evidence="1" type="ORF">RirG_229620</name>
</gene>
<reference evidence="2 3" key="1">
    <citation type="submission" date="2014-02" db="EMBL/GenBank/DDBJ databases">
        <title>Single nucleus genome sequencing reveals high similarity among nuclei of an endomycorrhizal fungus.</title>
        <authorList>
            <person name="Lin K."/>
            <person name="Geurts R."/>
            <person name="Zhang Z."/>
            <person name="Limpens E."/>
            <person name="Saunders D.G."/>
            <person name="Mu D."/>
            <person name="Pang E."/>
            <person name="Cao H."/>
            <person name="Cha H."/>
            <person name="Lin T."/>
            <person name="Zhou Q."/>
            <person name="Shang Y."/>
            <person name="Li Y."/>
            <person name="Ivanov S."/>
            <person name="Sharma T."/>
            <person name="Velzen R.V."/>
            <person name="Ruijter N.D."/>
            <person name="Aanen D.K."/>
            <person name="Win J."/>
            <person name="Kamoun S."/>
            <person name="Bisseling T."/>
            <person name="Huang S."/>
        </authorList>
    </citation>
    <scope>NUCLEOTIDE SEQUENCE [LARGE SCALE GENOMIC DNA]</scope>
    <source>
        <strain evidence="2">DAOM 197198w</strain>
        <strain evidence="3">DAOM197198w</strain>
    </source>
</reference>
<dbReference type="EMBL" id="JEMT01028224">
    <property type="protein sequence ID" value="EXX55331.1"/>
    <property type="molecule type" value="Genomic_DNA"/>
</dbReference>
<dbReference type="Proteomes" id="UP000022910">
    <property type="component" value="Unassembled WGS sequence"/>
</dbReference>
<dbReference type="EMBL" id="JEMT01028367">
    <property type="protein sequence ID" value="EXX54967.1"/>
    <property type="molecule type" value="Genomic_DNA"/>
</dbReference>
<evidence type="ECO:0000313" key="2">
    <source>
        <dbReference type="EMBL" id="EXX55331.1"/>
    </source>
</evidence>